<dbReference type="CDD" id="cd00093">
    <property type="entry name" value="HTH_XRE"/>
    <property type="match status" value="1"/>
</dbReference>
<evidence type="ECO:0000313" key="6">
    <source>
        <dbReference type="EMBL" id="EQD50636.1"/>
    </source>
</evidence>
<keyword evidence="2" id="KW-0238">DNA-binding</keyword>
<dbReference type="SMART" id="SM00530">
    <property type="entry name" value="HTH_XRE"/>
    <property type="match status" value="1"/>
</dbReference>
<dbReference type="PANTHER" id="PTHR36511:SF4">
    <property type="entry name" value="ANTITOXIN MQSA"/>
    <property type="match status" value="1"/>
</dbReference>
<dbReference type="PANTHER" id="PTHR36511">
    <property type="entry name" value="MERR FAMILY BACTERIAL REGULATORY PROTEIN"/>
    <property type="match status" value="1"/>
</dbReference>
<dbReference type="InterPro" id="IPR001387">
    <property type="entry name" value="Cro/C1-type_HTH"/>
</dbReference>
<organism evidence="5">
    <name type="scientific">mine drainage metagenome</name>
    <dbReference type="NCBI Taxonomy" id="410659"/>
    <lineage>
        <taxon>unclassified sequences</taxon>
        <taxon>metagenomes</taxon>
        <taxon>ecological metagenomes</taxon>
    </lineage>
</organism>
<evidence type="ECO:0000256" key="3">
    <source>
        <dbReference type="ARBA" id="ARBA00023163"/>
    </source>
</evidence>
<protein>
    <submittedName>
        <fullName evidence="5">Helix-turn-helix domain-containing protein</fullName>
    </submittedName>
</protein>
<reference evidence="5" key="1">
    <citation type="submission" date="2013-08" db="EMBL/GenBank/DDBJ databases">
        <authorList>
            <person name="Mendez C."/>
            <person name="Richter M."/>
            <person name="Ferrer M."/>
            <person name="Sanchez J."/>
        </authorList>
    </citation>
    <scope>NUCLEOTIDE SEQUENCE</scope>
</reference>
<sequence length="127" mass="13942">MGKLTAKQRIAWEAGRDLNAELRDALADARWVRRTDFVPLTDGRVRRRILRRDGTIENEQVIPAERVAVAAARAGTGLSQAAFAALLGVSVRTLQDWEQGRRTPSGAAQTLLRIAAQHPHIVREAAA</sequence>
<name>T0YZJ0_9ZZZZ</name>
<reference evidence="5" key="2">
    <citation type="journal article" date="2014" name="ISME J.">
        <title>Microbial stratification in low pH oxic and suboxic macroscopic growths along an acid mine drainage.</title>
        <authorList>
            <person name="Mendez-Garcia C."/>
            <person name="Mesa V."/>
            <person name="Sprenger R.R."/>
            <person name="Richter M."/>
            <person name="Diez M.S."/>
            <person name="Solano J."/>
            <person name="Bargiela R."/>
            <person name="Golyshina O.V."/>
            <person name="Manteca A."/>
            <person name="Ramos J.L."/>
            <person name="Gallego J.R."/>
            <person name="Llorente I."/>
            <person name="Martins Dos Santos V.A."/>
            <person name="Jensen O.N."/>
            <person name="Pelaez A.I."/>
            <person name="Sanchez J."/>
            <person name="Ferrer M."/>
        </authorList>
    </citation>
    <scope>NUCLEOTIDE SEQUENCE</scope>
</reference>
<keyword evidence="3" id="KW-0804">Transcription</keyword>
<evidence type="ECO:0000256" key="1">
    <source>
        <dbReference type="ARBA" id="ARBA00023015"/>
    </source>
</evidence>
<dbReference type="EMBL" id="AUZZ01005177">
    <property type="protein sequence ID" value="EQD50636.1"/>
    <property type="molecule type" value="Genomic_DNA"/>
</dbReference>
<gene>
    <name evidence="5" type="ORF">B1B_15793</name>
    <name evidence="6" type="ORF">B2A_07234</name>
</gene>
<dbReference type="PROSITE" id="PS50943">
    <property type="entry name" value="HTH_CROC1"/>
    <property type="match status" value="1"/>
</dbReference>
<dbReference type="InterPro" id="IPR052359">
    <property type="entry name" value="HTH-type_reg/antitoxin"/>
</dbReference>
<keyword evidence="1" id="KW-0805">Transcription regulation</keyword>
<dbReference type="GO" id="GO:0003677">
    <property type="term" value="F:DNA binding"/>
    <property type="evidence" value="ECO:0007669"/>
    <property type="project" value="UniProtKB-KW"/>
</dbReference>
<evidence type="ECO:0000259" key="4">
    <source>
        <dbReference type="PROSITE" id="PS50943"/>
    </source>
</evidence>
<comment type="caution">
    <text evidence="5">The sequence shown here is derived from an EMBL/GenBank/DDBJ whole genome shotgun (WGS) entry which is preliminary data.</text>
</comment>
<dbReference type="InterPro" id="IPR010982">
    <property type="entry name" value="Lambda_DNA-bd_dom_sf"/>
</dbReference>
<feature type="domain" description="HTH cro/C1-type" evidence="4">
    <location>
        <begin position="69"/>
        <end position="105"/>
    </location>
</feature>
<proteinExistence type="predicted"/>
<dbReference type="Gene3D" id="1.10.260.40">
    <property type="entry name" value="lambda repressor-like DNA-binding domains"/>
    <property type="match status" value="1"/>
</dbReference>
<dbReference type="Pfam" id="PF01381">
    <property type="entry name" value="HTH_3"/>
    <property type="match status" value="1"/>
</dbReference>
<accession>T0YZJ0</accession>
<evidence type="ECO:0000256" key="2">
    <source>
        <dbReference type="ARBA" id="ARBA00023125"/>
    </source>
</evidence>
<dbReference type="AlphaFoldDB" id="T0YZJ0"/>
<dbReference type="EMBL" id="AUZY01010501">
    <property type="protein sequence ID" value="EQD38443.1"/>
    <property type="molecule type" value="Genomic_DNA"/>
</dbReference>
<dbReference type="SUPFAM" id="SSF47413">
    <property type="entry name" value="lambda repressor-like DNA-binding domains"/>
    <property type="match status" value="1"/>
</dbReference>
<evidence type="ECO:0000313" key="5">
    <source>
        <dbReference type="EMBL" id="EQD38443.1"/>
    </source>
</evidence>